<proteinExistence type="predicted"/>
<dbReference type="SUPFAM" id="SSF50630">
    <property type="entry name" value="Acid proteases"/>
    <property type="match status" value="1"/>
</dbReference>
<dbReference type="InterPro" id="IPR021109">
    <property type="entry name" value="Peptidase_aspartic_dom_sf"/>
</dbReference>
<organism evidence="7 8">
    <name type="scientific">Solanum tuberosum</name>
    <name type="common">Potato</name>
    <dbReference type="NCBI Taxonomy" id="4113"/>
    <lineage>
        <taxon>Eukaryota</taxon>
        <taxon>Viridiplantae</taxon>
        <taxon>Streptophyta</taxon>
        <taxon>Embryophyta</taxon>
        <taxon>Tracheophyta</taxon>
        <taxon>Spermatophyta</taxon>
        <taxon>Magnoliopsida</taxon>
        <taxon>eudicotyledons</taxon>
        <taxon>Gunneridae</taxon>
        <taxon>Pentapetalae</taxon>
        <taxon>asterids</taxon>
        <taxon>lamiids</taxon>
        <taxon>Solanales</taxon>
        <taxon>Solanaceae</taxon>
        <taxon>Solanoideae</taxon>
        <taxon>Solaneae</taxon>
        <taxon>Solanum</taxon>
    </lineage>
</organism>
<dbReference type="PANTHER" id="PTHR37984">
    <property type="entry name" value="PROTEIN CBG26694"/>
    <property type="match status" value="1"/>
</dbReference>
<dbReference type="InterPro" id="IPR050951">
    <property type="entry name" value="Retrovirus_Pol_polyprotein"/>
</dbReference>
<dbReference type="Pfam" id="PF17919">
    <property type="entry name" value="RT_RNaseH_2"/>
    <property type="match status" value="1"/>
</dbReference>
<dbReference type="EMBL" id="JAIVGD010000002">
    <property type="protein sequence ID" value="KAH0780161.1"/>
    <property type="molecule type" value="Genomic_DNA"/>
</dbReference>
<keyword evidence="2" id="KW-0548">Nucleotidyltransferase</keyword>
<keyword evidence="4" id="KW-0378">Hydrolase</keyword>
<dbReference type="Proteomes" id="UP000826656">
    <property type="component" value="Unassembled WGS sequence"/>
</dbReference>
<dbReference type="CDD" id="cd00303">
    <property type="entry name" value="retropepsin_like"/>
    <property type="match status" value="1"/>
</dbReference>
<gene>
    <name evidence="7" type="ORF">KY290_006588</name>
</gene>
<keyword evidence="5" id="KW-0511">Multifunctional enzyme</keyword>
<dbReference type="SUPFAM" id="SSF56672">
    <property type="entry name" value="DNA/RNA polymerases"/>
    <property type="match status" value="1"/>
</dbReference>
<dbReference type="Pfam" id="PF08284">
    <property type="entry name" value="RVP_2"/>
    <property type="match status" value="1"/>
</dbReference>
<reference evidence="7 8" key="1">
    <citation type="journal article" date="2021" name="bioRxiv">
        <title>Chromosome-scale and haplotype-resolved genome assembly of a tetraploid potato cultivar.</title>
        <authorList>
            <person name="Sun H."/>
            <person name="Jiao W.-B."/>
            <person name="Krause K."/>
            <person name="Campoy J.A."/>
            <person name="Goel M."/>
            <person name="Folz-Donahue K."/>
            <person name="Kukat C."/>
            <person name="Huettel B."/>
            <person name="Schneeberger K."/>
        </authorList>
    </citation>
    <scope>NUCLEOTIDE SEQUENCE [LARGE SCALE GENOMIC DNA]</scope>
    <source>
        <strain evidence="7">SolTubOtavaFocal</strain>
        <tissue evidence="7">Leaves</tissue>
    </source>
</reference>
<feature type="domain" description="Reverse transcriptase/retrotransposon-derived protein RNase H-like" evidence="6">
    <location>
        <begin position="399"/>
        <end position="442"/>
    </location>
</feature>
<evidence type="ECO:0000313" key="8">
    <source>
        <dbReference type="Proteomes" id="UP000826656"/>
    </source>
</evidence>
<dbReference type="InterPro" id="IPR043502">
    <property type="entry name" value="DNA/RNA_pol_sf"/>
</dbReference>
<evidence type="ECO:0000256" key="2">
    <source>
        <dbReference type="ARBA" id="ARBA00022695"/>
    </source>
</evidence>
<sequence length="515" mass="57422">MDTSEKSDGAVPSDSSTEVSLLSTRVDNLTQRLYVYLPDLTLLVRSQSDTNQWRALSGGQTFEASTTQFLLLEESSESSIELPDFFCLEDYLAEELQCLEVQAHSTISYHTLSGGTSHTTPCFNGHVRGSPVQVLIDGGSTDNFVQARVAKFLNLSIDPTPLFSVVVGSGQHLRYDGVVRQVHLSIQGCDLMLDLYVLSLHGADIVLGVSWLSSLGAIPQDYSRRLFEFSLKGQKYSWIGEPSDKAQPVQLHTLQRLSEIEVVSSYFCLQLVTRESPGPPPYPPDMDSLLASYEDVFCKPQGLPPAREQDYAIHLNPGSRPVNVKPYSQSWGHHLQHLTQVLQILREHKFMAKRSKCLFGQPQIDYLGHVISSKGLFIKNYVTIASPLTDLLKKVPFMWGDAAQLAFETLKNKLSCTPVLMLPDFTQEFHVETDASGIVWGLSCPREAILLHFIARSCALECKKLQPTIVRCIPLLKQLTPEQQQWLEKLGGFDFHIVYLSGKLNKVADVAFSTC</sequence>
<accession>A0ABQ7WHG1</accession>
<protein>
    <recommendedName>
        <fullName evidence="6">Reverse transcriptase/retrotransposon-derived protein RNase H-like domain-containing protein</fullName>
    </recommendedName>
</protein>
<dbReference type="Gene3D" id="3.30.70.270">
    <property type="match status" value="2"/>
</dbReference>
<dbReference type="InterPro" id="IPR041577">
    <property type="entry name" value="RT_RNaseH_2"/>
</dbReference>
<evidence type="ECO:0000256" key="1">
    <source>
        <dbReference type="ARBA" id="ARBA00022679"/>
    </source>
</evidence>
<name>A0ABQ7WHG1_SOLTU</name>
<evidence type="ECO:0000256" key="4">
    <source>
        <dbReference type="ARBA" id="ARBA00022759"/>
    </source>
</evidence>
<dbReference type="Gene3D" id="2.40.70.10">
    <property type="entry name" value="Acid Proteases"/>
    <property type="match status" value="1"/>
</dbReference>
<evidence type="ECO:0000256" key="3">
    <source>
        <dbReference type="ARBA" id="ARBA00022722"/>
    </source>
</evidence>
<comment type="caution">
    <text evidence="7">The sequence shown here is derived from an EMBL/GenBank/DDBJ whole genome shotgun (WGS) entry which is preliminary data.</text>
</comment>
<evidence type="ECO:0000313" key="7">
    <source>
        <dbReference type="EMBL" id="KAH0780161.1"/>
    </source>
</evidence>
<keyword evidence="8" id="KW-1185">Reference proteome</keyword>
<evidence type="ECO:0000259" key="6">
    <source>
        <dbReference type="Pfam" id="PF17919"/>
    </source>
</evidence>
<keyword evidence="4" id="KW-0255">Endonuclease</keyword>
<evidence type="ECO:0000256" key="5">
    <source>
        <dbReference type="ARBA" id="ARBA00023268"/>
    </source>
</evidence>
<dbReference type="PANTHER" id="PTHR37984:SF5">
    <property type="entry name" value="PROTEIN NYNRIN-LIKE"/>
    <property type="match status" value="1"/>
</dbReference>
<dbReference type="InterPro" id="IPR043128">
    <property type="entry name" value="Rev_trsase/Diguanyl_cyclase"/>
</dbReference>
<keyword evidence="1" id="KW-0808">Transferase</keyword>
<keyword evidence="3" id="KW-0540">Nuclease</keyword>